<dbReference type="PROSITE" id="PS51832">
    <property type="entry name" value="HD_GYP"/>
    <property type="match status" value="1"/>
</dbReference>
<feature type="domain" description="HD-GYP" evidence="2">
    <location>
        <begin position="26"/>
        <end position="221"/>
    </location>
</feature>
<gene>
    <name evidence="3" type="ORF">TPL01_31140</name>
</gene>
<dbReference type="SMART" id="SM00471">
    <property type="entry name" value="HDc"/>
    <property type="match status" value="1"/>
</dbReference>
<dbReference type="InterPro" id="IPR037522">
    <property type="entry name" value="HD_GYP_dom"/>
</dbReference>
<evidence type="ECO:0000313" key="4">
    <source>
        <dbReference type="Proteomes" id="UP000321337"/>
    </source>
</evidence>
<accession>A0A512LBX8</accession>
<dbReference type="EMBL" id="BKAD01000042">
    <property type="protein sequence ID" value="GEP31976.1"/>
    <property type="molecule type" value="Genomic_DNA"/>
</dbReference>
<dbReference type="InterPro" id="IPR052020">
    <property type="entry name" value="Cyclic_di-GMP/3'3'-cGAMP_PDE"/>
</dbReference>
<protein>
    <submittedName>
        <fullName evidence="3">Uncharacterized protein</fullName>
    </submittedName>
</protein>
<dbReference type="InterPro" id="IPR006674">
    <property type="entry name" value="HD_domain"/>
</dbReference>
<keyword evidence="4" id="KW-1185">Reference proteome</keyword>
<dbReference type="Gene3D" id="1.10.3210.10">
    <property type="entry name" value="Hypothetical protein af1432"/>
    <property type="match status" value="1"/>
</dbReference>
<feature type="domain" description="HD" evidence="1">
    <location>
        <begin position="48"/>
        <end position="170"/>
    </location>
</feature>
<dbReference type="Pfam" id="PF13487">
    <property type="entry name" value="HD_5"/>
    <property type="match status" value="1"/>
</dbReference>
<dbReference type="InterPro" id="IPR003607">
    <property type="entry name" value="HD/PDEase_dom"/>
</dbReference>
<dbReference type="PANTHER" id="PTHR45228">
    <property type="entry name" value="CYCLIC DI-GMP PHOSPHODIESTERASE TM_0186-RELATED"/>
    <property type="match status" value="1"/>
</dbReference>
<organism evidence="3 4">
    <name type="scientific">Sulfuriferula plumbiphila</name>
    <dbReference type="NCBI Taxonomy" id="171865"/>
    <lineage>
        <taxon>Bacteria</taxon>
        <taxon>Pseudomonadati</taxon>
        <taxon>Pseudomonadota</taxon>
        <taxon>Betaproteobacteria</taxon>
        <taxon>Nitrosomonadales</taxon>
        <taxon>Sulfuricellaceae</taxon>
        <taxon>Sulfuriferula</taxon>
    </lineage>
</organism>
<name>A0A512LBX8_9PROT</name>
<evidence type="ECO:0000259" key="2">
    <source>
        <dbReference type="PROSITE" id="PS51832"/>
    </source>
</evidence>
<dbReference type="SUPFAM" id="SSF109604">
    <property type="entry name" value="HD-domain/PDEase-like"/>
    <property type="match status" value="1"/>
</dbReference>
<proteinExistence type="predicted"/>
<dbReference type="RefSeq" id="WP_147074923.1">
    <property type="nucleotide sequence ID" value="NZ_AP021884.1"/>
</dbReference>
<comment type="caution">
    <text evidence="3">The sequence shown here is derived from an EMBL/GenBank/DDBJ whole genome shotgun (WGS) entry which is preliminary data.</text>
</comment>
<evidence type="ECO:0000313" key="3">
    <source>
        <dbReference type="EMBL" id="GEP31976.1"/>
    </source>
</evidence>
<dbReference type="AlphaFoldDB" id="A0A512LBX8"/>
<dbReference type="GO" id="GO:0008081">
    <property type="term" value="F:phosphoric diester hydrolase activity"/>
    <property type="evidence" value="ECO:0007669"/>
    <property type="project" value="UniProtKB-ARBA"/>
</dbReference>
<dbReference type="PROSITE" id="PS51831">
    <property type="entry name" value="HD"/>
    <property type="match status" value="1"/>
</dbReference>
<dbReference type="CDD" id="cd00077">
    <property type="entry name" value="HDc"/>
    <property type="match status" value="1"/>
</dbReference>
<sequence>MKPTEYIAQWLHLADCPDGERQAQQHFGQLLASLFVMAWFVEARDPYTGGHLWRVSRYARLLAEAVGLDHAEAARISLGGFLHDLGKIGVPDAILRKTARLSDEEYAVIKTHPDLGKRMLAGHPLAELVRHALHSHHERLDGTGYPRGLRDDMIPLEARIVSICDAFDAMTSSRPYRTGMPREKALAIIGDNLGLQFDRRYGAQFIALGHAGHLDHIQGHSDDGIPLQTCPMCGPTLVLRREQQAGEHIFCRNCGGEFSLEESASGLVVAPTGRVGSAEDLEPVADEALIARVVEASIQAMDIPALLQPPPLQSLPTSGGGL</sequence>
<evidence type="ECO:0000259" key="1">
    <source>
        <dbReference type="PROSITE" id="PS51831"/>
    </source>
</evidence>
<dbReference type="Proteomes" id="UP000321337">
    <property type="component" value="Unassembled WGS sequence"/>
</dbReference>
<dbReference type="OrthoDB" id="9763857at2"/>
<reference evidence="3 4" key="1">
    <citation type="submission" date="2019-07" db="EMBL/GenBank/DDBJ databases">
        <title>Whole genome shotgun sequence of Thiobacillus plumbophilus NBRC 107929.</title>
        <authorList>
            <person name="Hosoyama A."/>
            <person name="Uohara A."/>
            <person name="Ohji S."/>
            <person name="Ichikawa N."/>
        </authorList>
    </citation>
    <scope>NUCLEOTIDE SEQUENCE [LARGE SCALE GENOMIC DNA]</scope>
    <source>
        <strain evidence="3 4">NBRC 107929</strain>
    </source>
</reference>